<proteinExistence type="predicted"/>
<dbReference type="Proteomes" id="UP000243499">
    <property type="component" value="Chromosome 6"/>
</dbReference>
<accession>A0A2T8II07</accession>
<evidence type="ECO:0000313" key="1">
    <source>
        <dbReference type="EMBL" id="PVH37318.1"/>
    </source>
</evidence>
<organism evidence="1">
    <name type="scientific">Panicum hallii</name>
    <dbReference type="NCBI Taxonomy" id="206008"/>
    <lineage>
        <taxon>Eukaryota</taxon>
        <taxon>Viridiplantae</taxon>
        <taxon>Streptophyta</taxon>
        <taxon>Embryophyta</taxon>
        <taxon>Tracheophyta</taxon>
        <taxon>Spermatophyta</taxon>
        <taxon>Magnoliopsida</taxon>
        <taxon>Liliopsida</taxon>
        <taxon>Poales</taxon>
        <taxon>Poaceae</taxon>
        <taxon>PACMAD clade</taxon>
        <taxon>Panicoideae</taxon>
        <taxon>Panicodae</taxon>
        <taxon>Paniceae</taxon>
        <taxon>Panicinae</taxon>
        <taxon>Panicum</taxon>
        <taxon>Panicum sect. Panicum</taxon>
    </lineage>
</organism>
<dbReference type="EMBL" id="CM008051">
    <property type="protein sequence ID" value="PVH37318.1"/>
    <property type="molecule type" value="Genomic_DNA"/>
</dbReference>
<name>A0A2T8II07_9POAL</name>
<gene>
    <name evidence="1" type="ORF">PAHAL_6G286100</name>
</gene>
<protein>
    <submittedName>
        <fullName evidence="1">Uncharacterized protein</fullName>
    </submittedName>
</protein>
<dbReference type="Gramene" id="PVH37318">
    <property type="protein sequence ID" value="PVH37318"/>
    <property type="gene ID" value="PAHAL_6G286100"/>
</dbReference>
<reference evidence="1" key="1">
    <citation type="submission" date="2018-04" db="EMBL/GenBank/DDBJ databases">
        <title>WGS assembly of Panicum hallii.</title>
        <authorList>
            <person name="Lovell J."/>
            <person name="Jenkins J."/>
            <person name="Lowry D."/>
            <person name="Mamidi S."/>
            <person name="Sreedasyam A."/>
            <person name="Weng X."/>
            <person name="Barry K."/>
            <person name="Bonette J."/>
            <person name="Campitelli B."/>
            <person name="Daum C."/>
            <person name="Gordon S."/>
            <person name="Gould B."/>
            <person name="Lipzen A."/>
            <person name="Macqueen A."/>
            <person name="Palacio-Mejia J."/>
            <person name="Plott C."/>
            <person name="Shakirov E."/>
            <person name="Shu S."/>
            <person name="Yoshinaga Y."/>
            <person name="Zane M."/>
            <person name="Rokhsar D."/>
            <person name="Grimwood J."/>
            <person name="Schmutz J."/>
            <person name="Juenger T."/>
        </authorList>
    </citation>
    <scope>NUCLEOTIDE SEQUENCE [LARGE SCALE GENOMIC DNA]</scope>
    <source>
        <strain evidence="1">FIL2</strain>
    </source>
</reference>
<sequence length="121" mass="12921">MHLRPQLAMAAGGSIRPIGHGRKAETSYGDVFRRVCIEKIEQSASIYPEAIAISRRIKPTPARARNAWELAGAGEAAPRDDDPASFALESEAGVSWSSVADRTVLGCPGVDGKRNTVHPGR</sequence>
<dbReference type="AlphaFoldDB" id="A0A2T8II07"/>